<dbReference type="InterPro" id="IPR050834">
    <property type="entry name" value="Glycosyltransf_2"/>
</dbReference>
<dbReference type="InterPro" id="IPR001173">
    <property type="entry name" value="Glyco_trans_2-like"/>
</dbReference>
<dbReference type="Pfam" id="PF13692">
    <property type="entry name" value="Glyco_trans_1_4"/>
    <property type="match status" value="1"/>
</dbReference>
<reference evidence="3 4" key="1">
    <citation type="submission" date="2019-08" db="EMBL/GenBank/DDBJ databases">
        <title>Gluconobacter frateurii HD924 genome.</title>
        <authorList>
            <person name="Liu Y."/>
            <person name="Zhang P."/>
        </authorList>
    </citation>
    <scope>NUCLEOTIDE SEQUENCE [LARGE SCALE GENOMIC DNA]</scope>
    <source>
        <strain evidence="3 4">HD924</strain>
    </source>
</reference>
<evidence type="ECO:0000313" key="4">
    <source>
        <dbReference type="Proteomes" id="UP000323560"/>
    </source>
</evidence>
<dbReference type="Gene3D" id="3.90.550.10">
    <property type="entry name" value="Spore Coat Polysaccharide Biosynthesis Protein SpsA, Chain A"/>
    <property type="match status" value="1"/>
</dbReference>
<feature type="coiled-coil region" evidence="1">
    <location>
        <begin position="177"/>
        <end position="204"/>
    </location>
</feature>
<dbReference type="AlphaFoldDB" id="A0AAP9EVQ5"/>
<sequence length="951" mass="106872">MASLFGKNKSTNKPLILLSHKLERRIAIQLGEFQKNFTSYLRNTFTTDTETNDVLLSCYCSEDTIPDRIFVATLVVGKNFYNQTQFTSLSDCIHVRIPHQDSTLSFLSDASESTYPFRQKLRQILTHDLEGRLAKNTLSTTLKNLQAAETATHALRIESRLFSEQVEDFKSKNISISKKLTNTRKQLEQSYAATQQDIAAFNAKLISSHTALEALKDFLQHPAPLWRRLARALRTPFVPYVPTLPETLTLRDFRACNTETLPDLILDPTETVCSDASSPKEDRPSSTGIKRILFVAGEPHTPGVVYRCHRNAEAARHAGFEARIQDCAVVSYDDIHWADVMILWRVEYSGHVSTILDLARQEGVRTIFDIDDIIIVPHYARVDLIDGIRSTGENEGSVARLFADMRRTFVRCDHGSTTTRELARAMHEVRPVVHLLPNTYDKPSLHRARLSRRLHEGLNLSAAGDTLIRIGYTTGTRTHQRDFATAVPAIAHVLKMRPNVRLVLFRDKQSQTSILAMEEFPELRGLGHQIEWRETVPLSDLPDEFARLDISIAPLEVGNVFCEAKSEIKFLEASLAGSASVVSPTGPFKRLVRHGETGFLADTPEEWTTALLTLIDNPGLRQRMARNAYHDVLWPFSPQAQARRIKLAFSSLGSDEDVAETGELVLARDRQERRNVPVIPESETLFHHDTFAEADVTVVITSYNYSAYILDALNSVSAQSLSQLDLIVVDDGSTDGSVDLVRIWMERNTSRFNRLLLRRSVRNAGLGGARNIGMDAAETEYVLHLDADNLLRPEACEKLHAAMTFGIAYAYPVIQCFNENGPAPIKSQEKATDISSFAVMGDLPFHPLNFVGGNHVDAMAMVAKWAWAAAGGYYVSREAMGWEDFDLWCVFAELGLPGRQVREILADYREHSYSMTNMSTERAAHKARVVEYIKSRHPWINLTAEAPVQRL</sequence>
<dbReference type="SUPFAM" id="SSF53756">
    <property type="entry name" value="UDP-Glycosyltransferase/glycogen phosphorylase"/>
    <property type="match status" value="1"/>
</dbReference>
<keyword evidence="1" id="KW-0175">Coiled coil</keyword>
<dbReference type="PANTHER" id="PTHR43685">
    <property type="entry name" value="GLYCOSYLTRANSFERASE"/>
    <property type="match status" value="1"/>
</dbReference>
<feature type="domain" description="Glycosyltransferase 2-like" evidence="2">
    <location>
        <begin position="697"/>
        <end position="822"/>
    </location>
</feature>
<name>A0AAP9EVQ5_GLUTH</name>
<evidence type="ECO:0000259" key="2">
    <source>
        <dbReference type="Pfam" id="PF00535"/>
    </source>
</evidence>
<dbReference type="InterPro" id="IPR029044">
    <property type="entry name" value="Nucleotide-diphossugar_trans"/>
</dbReference>
<protein>
    <submittedName>
        <fullName evidence="3">Glycosyltransferase</fullName>
    </submittedName>
</protein>
<gene>
    <name evidence="3" type="ORF">FXF46_06095</name>
</gene>
<evidence type="ECO:0000313" key="3">
    <source>
        <dbReference type="EMBL" id="QEH97597.1"/>
    </source>
</evidence>
<dbReference type="Proteomes" id="UP000323560">
    <property type="component" value="Chromosome"/>
</dbReference>
<accession>A0AAP9EVQ5</accession>
<dbReference type="RefSeq" id="WP_148621141.1">
    <property type="nucleotide sequence ID" value="NZ_CP043043.1"/>
</dbReference>
<dbReference type="KEGG" id="gti:FXF46_06095"/>
<dbReference type="PANTHER" id="PTHR43685:SF2">
    <property type="entry name" value="GLYCOSYLTRANSFERASE 2-LIKE DOMAIN-CONTAINING PROTEIN"/>
    <property type="match status" value="1"/>
</dbReference>
<dbReference type="EMBL" id="CP043043">
    <property type="protein sequence ID" value="QEH97597.1"/>
    <property type="molecule type" value="Genomic_DNA"/>
</dbReference>
<dbReference type="CDD" id="cd00761">
    <property type="entry name" value="Glyco_tranf_GTA_type"/>
    <property type="match status" value="1"/>
</dbReference>
<dbReference type="CDD" id="cd03801">
    <property type="entry name" value="GT4_PimA-like"/>
    <property type="match status" value="1"/>
</dbReference>
<proteinExistence type="predicted"/>
<dbReference type="Pfam" id="PF00535">
    <property type="entry name" value="Glycos_transf_2"/>
    <property type="match status" value="1"/>
</dbReference>
<organism evidence="3 4">
    <name type="scientific">Gluconobacter thailandicus</name>
    <dbReference type="NCBI Taxonomy" id="257438"/>
    <lineage>
        <taxon>Bacteria</taxon>
        <taxon>Pseudomonadati</taxon>
        <taxon>Pseudomonadota</taxon>
        <taxon>Alphaproteobacteria</taxon>
        <taxon>Acetobacterales</taxon>
        <taxon>Acetobacteraceae</taxon>
        <taxon>Gluconobacter</taxon>
    </lineage>
</organism>
<dbReference type="SUPFAM" id="SSF53448">
    <property type="entry name" value="Nucleotide-diphospho-sugar transferases"/>
    <property type="match status" value="1"/>
</dbReference>
<dbReference type="Gene3D" id="3.40.50.2000">
    <property type="entry name" value="Glycogen Phosphorylase B"/>
    <property type="match status" value="1"/>
</dbReference>
<evidence type="ECO:0000256" key="1">
    <source>
        <dbReference type="SAM" id="Coils"/>
    </source>
</evidence>